<keyword evidence="8 16" id="KW-0808">Transferase</keyword>
<feature type="binding site" evidence="16">
    <location>
        <position position="132"/>
    </location>
    <ligand>
        <name>ATP</name>
        <dbReference type="ChEBI" id="CHEBI:30616"/>
    </ligand>
</feature>
<dbReference type="InterPro" id="IPR043129">
    <property type="entry name" value="ATPase_NBD"/>
</dbReference>
<evidence type="ECO:0000256" key="5">
    <source>
        <dbReference type="ARBA" id="ARBA00011738"/>
    </source>
</evidence>
<dbReference type="EC" id="2.7.1.33" evidence="6 16"/>
<reference evidence="17 18" key="1">
    <citation type="submission" date="2018-06" db="EMBL/GenBank/DDBJ databases">
        <title>Genome conservation of Clostridium tetani.</title>
        <authorList>
            <person name="Bruggemann H."/>
            <person name="Popoff M.R."/>
        </authorList>
    </citation>
    <scope>NUCLEOTIDE SEQUENCE [LARGE SCALE GENOMIC DNA]</scope>
    <source>
        <strain evidence="17 18">63.05</strain>
    </source>
</reference>
<keyword evidence="10 16" id="KW-0418">Kinase</keyword>
<evidence type="ECO:0000256" key="15">
    <source>
        <dbReference type="ARBA" id="ARBA00040883"/>
    </source>
</evidence>
<dbReference type="Gene3D" id="3.30.420.40">
    <property type="match status" value="2"/>
</dbReference>
<evidence type="ECO:0000256" key="2">
    <source>
        <dbReference type="ARBA" id="ARBA00001958"/>
    </source>
</evidence>
<dbReference type="Proteomes" id="UP000290273">
    <property type="component" value="Unassembled WGS sequence"/>
</dbReference>
<keyword evidence="16" id="KW-0479">Metal-binding</keyword>
<comment type="pathway">
    <text evidence="4 16">Cofactor biosynthesis; coenzyme A biosynthesis; CoA from (R)-pantothenate: step 1/5.</text>
</comment>
<evidence type="ECO:0000313" key="18">
    <source>
        <dbReference type="Proteomes" id="UP000290273"/>
    </source>
</evidence>
<dbReference type="NCBIfam" id="NF009855">
    <property type="entry name" value="PRK13321.1"/>
    <property type="match status" value="1"/>
</dbReference>
<keyword evidence="11 16" id="KW-0067">ATP-binding</keyword>
<comment type="cofactor">
    <cofactor evidence="2">
        <name>K(+)</name>
        <dbReference type="ChEBI" id="CHEBI:29103"/>
    </cofactor>
</comment>
<name>A0ABY0ERX0_CLOTA</name>
<proteinExistence type="inferred from homology"/>
<dbReference type="Pfam" id="PF03309">
    <property type="entry name" value="Pan_kinase"/>
    <property type="match status" value="1"/>
</dbReference>
<feature type="binding site" evidence="16">
    <location>
        <position position="129"/>
    </location>
    <ligand>
        <name>K(+)</name>
        <dbReference type="ChEBI" id="CHEBI:29103"/>
    </ligand>
</feature>
<evidence type="ECO:0000313" key="17">
    <source>
        <dbReference type="EMBL" id="RXI58223.1"/>
    </source>
</evidence>
<dbReference type="PANTHER" id="PTHR34265">
    <property type="entry name" value="TYPE III PANTOTHENATE KINASE"/>
    <property type="match status" value="1"/>
</dbReference>
<dbReference type="GO" id="GO:0016301">
    <property type="term" value="F:kinase activity"/>
    <property type="evidence" value="ECO:0007669"/>
    <property type="project" value="UniProtKB-KW"/>
</dbReference>
<keyword evidence="12 16" id="KW-0630">Potassium</keyword>
<evidence type="ECO:0000256" key="9">
    <source>
        <dbReference type="ARBA" id="ARBA00022741"/>
    </source>
</evidence>
<dbReference type="RefSeq" id="WP_023437028.1">
    <property type="nucleotide sequence ID" value="NZ_CASHSW010000009.1"/>
</dbReference>
<dbReference type="NCBIfam" id="NF009847">
    <property type="entry name" value="PRK13318.1-5"/>
    <property type="match status" value="1"/>
</dbReference>
<dbReference type="PANTHER" id="PTHR34265:SF1">
    <property type="entry name" value="TYPE III PANTOTHENATE KINASE"/>
    <property type="match status" value="1"/>
</dbReference>
<comment type="cofactor">
    <cofactor evidence="16">
        <name>NH4(+)</name>
        <dbReference type="ChEBI" id="CHEBI:28938"/>
    </cofactor>
    <cofactor evidence="16">
        <name>K(+)</name>
        <dbReference type="ChEBI" id="CHEBI:29103"/>
    </cofactor>
    <text evidence="16">A monovalent cation. Ammonium or potassium.</text>
</comment>
<comment type="subunit">
    <text evidence="5 16">Homodimer.</text>
</comment>
<dbReference type="EMBL" id="QMAU01000013">
    <property type="protein sequence ID" value="RXI58223.1"/>
    <property type="molecule type" value="Genomic_DNA"/>
</dbReference>
<accession>A0ABY0ERX0</accession>
<comment type="function">
    <text evidence="16">Catalyzes the phosphorylation of pantothenate (Pan), the first step in CoA biosynthesis.</text>
</comment>
<evidence type="ECO:0000256" key="10">
    <source>
        <dbReference type="ARBA" id="ARBA00022777"/>
    </source>
</evidence>
<dbReference type="HAMAP" id="MF_01274">
    <property type="entry name" value="Pantothen_kinase_3"/>
    <property type="match status" value="1"/>
</dbReference>
<keyword evidence="13 16" id="KW-0173">Coenzyme A biosynthesis</keyword>
<protein>
    <recommendedName>
        <fullName evidence="15 16">Type III pantothenate kinase</fullName>
        <ecNumber evidence="6 16">2.7.1.33</ecNumber>
    </recommendedName>
    <alternativeName>
        <fullName evidence="16">PanK-III</fullName>
    </alternativeName>
    <alternativeName>
        <fullName evidence="16">Pantothenic acid kinase</fullName>
    </alternativeName>
</protein>
<dbReference type="NCBIfam" id="TIGR00671">
    <property type="entry name" value="baf"/>
    <property type="match status" value="1"/>
</dbReference>
<evidence type="ECO:0000256" key="12">
    <source>
        <dbReference type="ARBA" id="ARBA00022958"/>
    </source>
</evidence>
<keyword evidence="9 16" id="KW-0547">Nucleotide-binding</keyword>
<evidence type="ECO:0000256" key="14">
    <source>
        <dbReference type="ARBA" id="ARBA00038036"/>
    </source>
</evidence>
<comment type="subcellular location">
    <subcellularLocation>
        <location evidence="3 16">Cytoplasm</location>
    </subcellularLocation>
</comment>
<sequence>MILVLDAGNTNMVLGLYEGKNLIADWRLSTDPLRTADEYSIQVIQLFLQSNLRLEDVEGVIVSSVVPNIMYSVEHMVAKYFKKKPIIVGPGTKTGINIKYDNPKEVGADRIVNAVAAHEIYKKPLVIIDFGTATTFCAVTQSGDYLGGAIAPGVKISSEALFEKAAKLPRVELMKPPSVICKNTVSSMQAGMTYGYGGLVDHIVSKIKQELIASGEKEPLVVATGGLAKLISEESETIDIIHPFLTLEGLRIIYEKNKDLDA</sequence>
<comment type="caution">
    <text evidence="17">The sequence shown here is derived from an EMBL/GenBank/DDBJ whole genome shotgun (WGS) entry which is preliminary data.</text>
</comment>
<evidence type="ECO:0000256" key="16">
    <source>
        <dbReference type="HAMAP-Rule" id="MF_01274"/>
    </source>
</evidence>
<feature type="binding site" evidence="16">
    <location>
        <begin position="107"/>
        <end position="110"/>
    </location>
    <ligand>
        <name>substrate</name>
    </ligand>
</feature>
<comment type="similarity">
    <text evidence="14 16">Belongs to the type III pantothenate kinase family.</text>
</comment>
<dbReference type="NCBIfam" id="NF009848">
    <property type="entry name" value="PRK13318.1-6"/>
    <property type="match status" value="1"/>
</dbReference>
<feature type="binding site" evidence="16">
    <location>
        <position position="100"/>
    </location>
    <ligand>
        <name>substrate</name>
    </ligand>
</feature>
<feature type="binding site" evidence="16">
    <location>
        <begin position="6"/>
        <end position="13"/>
    </location>
    <ligand>
        <name>ATP</name>
        <dbReference type="ChEBI" id="CHEBI:30616"/>
    </ligand>
</feature>
<feature type="binding site" evidence="16">
    <location>
        <position position="184"/>
    </location>
    <ligand>
        <name>substrate</name>
    </ligand>
</feature>
<dbReference type="InterPro" id="IPR004619">
    <property type="entry name" value="Type_III_PanK"/>
</dbReference>
<evidence type="ECO:0000256" key="11">
    <source>
        <dbReference type="ARBA" id="ARBA00022840"/>
    </source>
</evidence>
<dbReference type="SUPFAM" id="SSF53067">
    <property type="entry name" value="Actin-like ATPase domain"/>
    <property type="match status" value="2"/>
</dbReference>
<evidence type="ECO:0000256" key="3">
    <source>
        <dbReference type="ARBA" id="ARBA00004496"/>
    </source>
</evidence>
<gene>
    <name evidence="16" type="primary">coaX</name>
    <name evidence="17" type="ORF">DP131_02015</name>
</gene>
<organism evidence="17 18">
    <name type="scientific">Clostridium tetani</name>
    <dbReference type="NCBI Taxonomy" id="1513"/>
    <lineage>
        <taxon>Bacteria</taxon>
        <taxon>Bacillati</taxon>
        <taxon>Bacillota</taxon>
        <taxon>Clostridia</taxon>
        <taxon>Eubacteriales</taxon>
        <taxon>Clostridiaceae</taxon>
        <taxon>Clostridium</taxon>
    </lineage>
</organism>
<keyword evidence="7 16" id="KW-0963">Cytoplasm</keyword>
<comment type="catalytic activity">
    <reaction evidence="1 16">
        <text>(R)-pantothenate + ATP = (R)-4'-phosphopantothenate + ADP + H(+)</text>
        <dbReference type="Rhea" id="RHEA:16373"/>
        <dbReference type="ChEBI" id="CHEBI:10986"/>
        <dbReference type="ChEBI" id="CHEBI:15378"/>
        <dbReference type="ChEBI" id="CHEBI:29032"/>
        <dbReference type="ChEBI" id="CHEBI:30616"/>
        <dbReference type="ChEBI" id="CHEBI:456216"/>
        <dbReference type="EC" id="2.7.1.33"/>
    </reaction>
</comment>
<evidence type="ECO:0000256" key="6">
    <source>
        <dbReference type="ARBA" id="ARBA00012102"/>
    </source>
</evidence>
<evidence type="ECO:0000256" key="4">
    <source>
        <dbReference type="ARBA" id="ARBA00005225"/>
    </source>
</evidence>
<dbReference type="CDD" id="cd24015">
    <property type="entry name" value="ASKHA_NBD_PanK-III"/>
    <property type="match status" value="1"/>
</dbReference>
<feature type="active site" description="Proton acceptor" evidence="16">
    <location>
        <position position="109"/>
    </location>
</feature>
<evidence type="ECO:0000256" key="13">
    <source>
        <dbReference type="ARBA" id="ARBA00022993"/>
    </source>
</evidence>
<evidence type="ECO:0000256" key="1">
    <source>
        <dbReference type="ARBA" id="ARBA00001206"/>
    </source>
</evidence>
<evidence type="ECO:0000256" key="8">
    <source>
        <dbReference type="ARBA" id="ARBA00022679"/>
    </source>
</evidence>
<evidence type="ECO:0000256" key="7">
    <source>
        <dbReference type="ARBA" id="ARBA00022490"/>
    </source>
</evidence>